<feature type="compositionally biased region" description="Polar residues" evidence="2">
    <location>
        <begin position="370"/>
        <end position="391"/>
    </location>
</feature>
<evidence type="ECO:0000256" key="1">
    <source>
        <dbReference type="SAM" id="Coils"/>
    </source>
</evidence>
<reference evidence="3 4" key="1">
    <citation type="submission" date="2024-06" db="EMBL/GenBank/DDBJ databases">
        <title>A chromosome-level genome assembly of beet webworm, Loxostege sticticalis.</title>
        <authorList>
            <person name="Zhang Y."/>
        </authorList>
    </citation>
    <scope>NUCLEOTIDE SEQUENCE [LARGE SCALE GENOMIC DNA]</scope>
    <source>
        <strain evidence="3">AQ028</strain>
        <tissue evidence="3">Male pupae</tissue>
    </source>
</reference>
<comment type="caution">
    <text evidence="3">The sequence shown here is derived from an EMBL/GenBank/DDBJ whole genome shotgun (WGS) entry which is preliminary data.</text>
</comment>
<feature type="coiled-coil region" evidence="1">
    <location>
        <begin position="195"/>
        <end position="229"/>
    </location>
</feature>
<sequence>MAETCAGCMQTVDKRQNLTCCQCKCKYDLMCANVPEKRFYNTMTPERKRKWVCDACRCKLPKTNNIDVPASPQHRDLLHLRKVTSKTSTTDPNVTLRKPPRPLEVDGDDSSLDEILNNDESFPGDTPNSRKSIEGAITLDQISQLLDQKLKTSEKNLLAVFKTELRSLIQEEIQLAMTNLDSEINHRFNIIADEQSRFQKEFADLNKKIATLEKEHSELTNTIKLLENKSVNLSKTIPTEESSRRLVLYGVEEHKWENENELHDRVAIIFHDLLNVNIEGYIEGLRRLGKKGHRRPIMIELINKKVTRHILQNKRFLARTGIAVDEYMTGETLDKRRELRKALLEARKKGHHAVIRNNQLIIDGKPSPQPRQQDNSLTHQENSANTKNSNINCHSFRTL</sequence>
<evidence type="ECO:0008006" key="5">
    <source>
        <dbReference type="Google" id="ProtNLM"/>
    </source>
</evidence>
<keyword evidence="1" id="KW-0175">Coiled coil</keyword>
<proteinExistence type="predicted"/>
<evidence type="ECO:0000313" key="4">
    <source>
        <dbReference type="Proteomes" id="UP001549921"/>
    </source>
</evidence>
<feature type="region of interest" description="Disordered" evidence="2">
    <location>
        <begin position="356"/>
        <end position="391"/>
    </location>
</feature>
<dbReference type="Proteomes" id="UP001549921">
    <property type="component" value="Unassembled WGS sequence"/>
</dbReference>
<protein>
    <recommendedName>
        <fullName evidence="5">Zinc finger PHD-type domain-containing protein</fullName>
    </recommendedName>
</protein>
<organism evidence="3 4">
    <name type="scientific">Loxostege sticticalis</name>
    <name type="common">Beet webworm moth</name>
    <dbReference type="NCBI Taxonomy" id="481309"/>
    <lineage>
        <taxon>Eukaryota</taxon>
        <taxon>Metazoa</taxon>
        <taxon>Ecdysozoa</taxon>
        <taxon>Arthropoda</taxon>
        <taxon>Hexapoda</taxon>
        <taxon>Insecta</taxon>
        <taxon>Pterygota</taxon>
        <taxon>Neoptera</taxon>
        <taxon>Endopterygota</taxon>
        <taxon>Lepidoptera</taxon>
        <taxon>Glossata</taxon>
        <taxon>Ditrysia</taxon>
        <taxon>Pyraloidea</taxon>
        <taxon>Crambidae</taxon>
        <taxon>Pyraustinae</taxon>
        <taxon>Loxostege</taxon>
    </lineage>
</organism>
<dbReference type="PANTHER" id="PTHR37445:SF3">
    <property type="entry name" value="ZINC FINGER PHD-TYPE DOMAIN-CONTAINING PROTEIN"/>
    <property type="match status" value="1"/>
</dbReference>
<evidence type="ECO:0000256" key="2">
    <source>
        <dbReference type="SAM" id="MobiDB-lite"/>
    </source>
</evidence>
<dbReference type="EMBL" id="JBEDNZ010000023">
    <property type="protein sequence ID" value="KAL0811755.1"/>
    <property type="molecule type" value="Genomic_DNA"/>
</dbReference>
<name>A0ABD0SCG8_LOXSC</name>
<dbReference type="AlphaFoldDB" id="A0ABD0SCG8"/>
<accession>A0ABD0SCG8</accession>
<evidence type="ECO:0000313" key="3">
    <source>
        <dbReference type="EMBL" id="KAL0811755.1"/>
    </source>
</evidence>
<dbReference type="PANTHER" id="PTHR37445">
    <property type="entry name" value="PROTEIN CBG24663"/>
    <property type="match status" value="1"/>
</dbReference>
<gene>
    <name evidence="3" type="ORF">ABMA28_009188</name>
</gene>
<feature type="region of interest" description="Disordered" evidence="2">
    <location>
        <begin position="86"/>
        <end position="129"/>
    </location>
</feature>